<gene>
    <name evidence="1" type="ORF">GPM918_LOCUS20294</name>
    <name evidence="2" type="ORF">SRO942_LOCUS20291</name>
</gene>
<dbReference type="Proteomes" id="UP000663829">
    <property type="component" value="Unassembled WGS sequence"/>
</dbReference>
<dbReference type="Proteomes" id="UP000681722">
    <property type="component" value="Unassembled WGS sequence"/>
</dbReference>
<reference evidence="1" key="1">
    <citation type="submission" date="2021-02" db="EMBL/GenBank/DDBJ databases">
        <authorList>
            <person name="Nowell W R."/>
        </authorList>
    </citation>
    <scope>NUCLEOTIDE SEQUENCE</scope>
</reference>
<protein>
    <submittedName>
        <fullName evidence="1">Uncharacterized protein</fullName>
    </submittedName>
</protein>
<evidence type="ECO:0000313" key="1">
    <source>
        <dbReference type="EMBL" id="CAF1132976.1"/>
    </source>
</evidence>
<proteinExistence type="predicted"/>
<organism evidence="1 3">
    <name type="scientific">Didymodactylos carnosus</name>
    <dbReference type="NCBI Taxonomy" id="1234261"/>
    <lineage>
        <taxon>Eukaryota</taxon>
        <taxon>Metazoa</taxon>
        <taxon>Spiralia</taxon>
        <taxon>Gnathifera</taxon>
        <taxon>Rotifera</taxon>
        <taxon>Eurotatoria</taxon>
        <taxon>Bdelloidea</taxon>
        <taxon>Philodinida</taxon>
        <taxon>Philodinidae</taxon>
        <taxon>Didymodactylos</taxon>
    </lineage>
</organism>
<dbReference type="AlphaFoldDB" id="A0A814RIP8"/>
<evidence type="ECO:0000313" key="3">
    <source>
        <dbReference type="Proteomes" id="UP000663829"/>
    </source>
</evidence>
<evidence type="ECO:0000313" key="2">
    <source>
        <dbReference type="EMBL" id="CAF3896781.1"/>
    </source>
</evidence>
<sequence length="190" mass="20877">MCTGQQTEQYYPLQFQEMPFFNGSGIVTKTFTSSRYAGLPTITECHHRFSGPYILNSFLTTVNQTTPFSFVTVILYSDALAYRVTSNEVNTVMGTGNAMGHLNDPKCTPHGATTTLNINLVLFNYPSTITPINDANIAISNNVLTCTTKTFQCHGSATGIQYTLQLPIKGKFQNQTAEFIFSVTGTKITV</sequence>
<keyword evidence="3" id="KW-1185">Reference proteome</keyword>
<dbReference type="EMBL" id="CAJNOQ010006379">
    <property type="protein sequence ID" value="CAF1132976.1"/>
    <property type="molecule type" value="Genomic_DNA"/>
</dbReference>
<name>A0A814RIP8_9BILA</name>
<accession>A0A814RIP8</accession>
<dbReference type="EMBL" id="CAJOBC010006379">
    <property type="protein sequence ID" value="CAF3896781.1"/>
    <property type="molecule type" value="Genomic_DNA"/>
</dbReference>
<comment type="caution">
    <text evidence="1">The sequence shown here is derived from an EMBL/GenBank/DDBJ whole genome shotgun (WGS) entry which is preliminary data.</text>
</comment>